<evidence type="ECO:0000259" key="2">
    <source>
        <dbReference type="Pfam" id="PF24764"/>
    </source>
</evidence>
<keyword evidence="4" id="KW-1185">Reference proteome</keyword>
<dbReference type="PANTHER" id="PTHR46791">
    <property type="entry name" value="EXPRESSED PROTEIN"/>
    <property type="match status" value="1"/>
</dbReference>
<accession>A0A165DMA6</accession>
<sequence length="110" mass="13092">QKPKSRLHYVIEFLHLQGLRVQRELVRDFLHRVDARGQILHRHEAIQHQMYEITHLNTLWHCDGHHKLIWWGIVIHGFIDGYCRMVHFFPILFPTIGLIVTLSAANRLTS</sequence>
<dbReference type="InParanoid" id="A0A165DMA6"/>
<dbReference type="Proteomes" id="UP000076871">
    <property type="component" value="Unassembled WGS sequence"/>
</dbReference>
<keyword evidence="1" id="KW-0472">Membrane</keyword>
<gene>
    <name evidence="3" type="ORF">LAESUDRAFT_656447</name>
</gene>
<dbReference type="RefSeq" id="XP_040762929.1">
    <property type="nucleotide sequence ID" value="XM_040904617.1"/>
</dbReference>
<dbReference type="Pfam" id="PF24764">
    <property type="entry name" value="rva_4"/>
    <property type="match status" value="1"/>
</dbReference>
<dbReference type="AlphaFoldDB" id="A0A165DMA6"/>
<feature type="transmembrane region" description="Helical" evidence="1">
    <location>
        <begin position="85"/>
        <end position="105"/>
    </location>
</feature>
<keyword evidence="1" id="KW-0812">Transmembrane</keyword>
<dbReference type="PANTHER" id="PTHR46791:SF5">
    <property type="entry name" value="CLR5 DOMAIN-CONTAINING PROTEIN-RELATED"/>
    <property type="match status" value="1"/>
</dbReference>
<dbReference type="InterPro" id="IPR058913">
    <property type="entry name" value="Integrase_dom_put"/>
</dbReference>
<dbReference type="STRING" id="1314785.A0A165DMA6"/>
<dbReference type="GeneID" id="63821647"/>
<feature type="domain" description="Integrase core" evidence="2">
    <location>
        <begin position="50"/>
        <end position="89"/>
    </location>
</feature>
<evidence type="ECO:0000313" key="3">
    <source>
        <dbReference type="EMBL" id="KZT05189.1"/>
    </source>
</evidence>
<keyword evidence="1" id="KW-1133">Transmembrane helix</keyword>
<evidence type="ECO:0000256" key="1">
    <source>
        <dbReference type="SAM" id="Phobius"/>
    </source>
</evidence>
<reference evidence="3 4" key="1">
    <citation type="journal article" date="2016" name="Mol. Biol. Evol.">
        <title>Comparative Genomics of Early-Diverging Mushroom-Forming Fungi Provides Insights into the Origins of Lignocellulose Decay Capabilities.</title>
        <authorList>
            <person name="Nagy L.G."/>
            <person name="Riley R."/>
            <person name="Tritt A."/>
            <person name="Adam C."/>
            <person name="Daum C."/>
            <person name="Floudas D."/>
            <person name="Sun H."/>
            <person name="Yadav J.S."/>
            <person name="Pangilinan J."/>
            <person name="Larsson K.H."/>
            <person name="Matsuura K."/>
            <person name="Barry K."/>
            <person name="Labutti K."/>
            <person name="Kuo R."/>
            <person name="Ohm R.A."/>
            <person name="Bhattacharya S.S."/>
            <person name="Shirouzu T."/>
            <person name="Yoshinaga Y."/>
            <person name="Martin F.M."/>
            <person name="Grigoriev I.V."/>
            <person name="Hibbett D.S."/>
        </authorList>
    </citation>
    <scope>NUCLEOTIDE SEQUENCE [LARGE SCALE GENOMIC DNA]</scope>
    <source>
        <strain evidence="3 4">93-53</strain>
    </source>
</reference>
<organism evidence="3 4">
    <name type="scientific">Laetiporus sulphureus 93-53</name>
    <dbReference type="NCBI Taxonomy" id="1314785"/>
    <lineage>
        <taxon>Eukaryota</taxon>
        <taxon>Fungi</taxon>
        <taxon>Dikarya</taxon>
        <taxon>Basidiomycota</taxon>
        <taxon>Agaricomycotina</taxon>
        <taxon>Agaricomycetes</taxon>
        <taxon>Polyporales</taxon>
        <taxon>Laetiporus</taxon>
    </lineage>
</organism>
<dbReference type="OrthoDB" id="2686689at2759"/>
<evidence type="ECO:0000313" key="4">
    <source>
        <dbReference type="Proteomes" id="UP000076871"/>
    </source>
</evidence>
<proteinExistence type="predicted"/>
<dbReference type="EMBL" id="KV427631">
    <property type="protein sequence ID" value="KZT05189.1"/>
    <property type="molecule type" value="Genomic_DNA"/>
</dbReference>
<name>A0A165DMA6_9APHY</name>
<protein>
    <recommendedName>
        <fullName evidence="2">Integrase core domain-containing protein</fullName>
    </recommendedName>
</protein>
<feature type="non-terminal residue" evidence="3">
    <location>
        <position position="1"/>
    </location>
</feature>